<comment type="caution">
    <text evidence="2">The sequence shown here is derived from an EMBL/GenBank/DDBJ whole genome shotgun (WGS) entry which is preliminary data.</text>
</comment>
<sequence>MFTVNYYDRFAALDLYAATMYDQYPNNLLPPPDSRIEKDGWKLRGYISCNYYNYSTLMNIKTDKDESMIIDERVNFGYIAERIENPGEYVITLRGTKTFAEAINDINLGGYISPWSDTPEQKVFDGFYSMYKSLDLIIYDNTTGIDYSHLKLADAIEKFIGVNGYCMISGHSLGAAMATYLMRDFYDKYPNYRSCLFASPNVGNYEFVTYVSQNFLDYAVVNYVNDIVPKLPLNSYQLPYVTELYPRDDVKINDSISCNHTILTYLALLNKFKFYDVLEKKVPEEYETWNECLQVTIHG</sequence>
<dbReference type="STRING" id="40578.Xbed_01825"/>
<accession>A0A1Y2SPX2</accession>
<dbReference type="InterPro" id="IPR051218">
    <property type="entry name" value="Sec_MonoDiacylglyc_Lipase"/>
</dbReference>
<evidence type="ECO:0000313" key="3">
    <source>
        <dbReference type="Proteomes" id="UP000194204"/>
    </source>
</evidence>
<dbReference type="Proteomes" id="UP000194204">
    <property type="component" value="Unassembled WGS sequence"/>
</dbReference>
<protein>
    <recommendedName>
        <fullName evidence="1">Fungal lipase-type domain-containing protein</fullName>
    </recommendedName>
</protein>
<evidence type="ECO:0000313" key="2">
    <source>
        <dbReference type="EMBL" id="OTA20109.1"/>
    </source>
</evidence>
<dbReference type="Gene3D" id="3.40.50.1820">
    <property type="entry name" value="alpha/beta hydrolase"/>
    <property type="match status" value="1"/>
</dbReference>
<dbReference type="GO" id="GO:0006629">
    <property type="term" value="P:lipid metabolic process"/>
    <property type="evidence" value="ECO:0007669"/>
    <property type="project" value="InterPro"/>
</dbReference>
<name>A0A1Y2SPX2_9GAMM</name>
<dbReference type="PANTHER" id="PTHR45856">
    <property type="entry name" value="ALPHA/BETA-HYDROLASES SUPERFAMILY PROTEIN"/>
    <property type="match status" value="1"/>
</dbReference>
<feature type="domain" description="Fungal lipase-type" evidence="1">
    <location>
        <begin position="90"/>
        <end position="234"/>
    </location>
</feature>
<dbReference type="EMBL" id="MUBK01000012">
    <property type="protein sequence ID" value="OTA20109.1"/>
    <property type="molecule type" value="Genomic_DNA"/>
</dbReference>
<reference evidence="2 3" key="1">
    <citation type="submission" date="2017-01" db="EMBL/GenBank/DDBJ databases">
        <title>Deconstructing symbiosis and pathogenesis requirements using a combined genomic-metabolomic approach.</title>
        <authorList>
            <person name="Tobias N.J."/>
            <person name="Wolff H."/>
            <person name="Djahanschiri B."/>
            <person name="Ebersberger I."/>
            <person name="Bode H.B."/>
        </authorList>
    </citation>
    <scope>NUCLEOTIDE SEQUENCE [LARGE SCALE GENOMIC DNA]</scope>
    <source>
        <strain evidence="2 3">DSM 4764</strain>
    </source>
</reference>
<keyword evidence="3" id="KW-1185">Reference proteome</keyword>
<organism evidence="2 3">
    <name type="scientific">Xenorhabdus beddingii</name>
    <dbReference type="NCBI Taxonomy" id="40578"/>
    <lineage>
        <taxon>Bacteria</taxon>
        <taxon>Pseudomonadati</taxon>
        <taxon>Pseudomonadota</taxon>
        <taxon>Gammaproteobacteria</taxon>
        <taxon>Enterobacterales</taxon>
        <taxon>Morganellaceae</taxon>
        <taxon>Xenorhabdus</taxon>
    </lineage>
</organism>
<dbReference type="AlphaFoldDB" id="A0A1Y2SPX2"/>
<dbReference type="RefSeq" id="WP_167371888.1">
    <property type="nucleotide sequence ID" value="NZ_CAWNHF010000024.1"/>
</dbReference>
<dbReference type="InterPro" id="IPR002921">
    <property type="entry name" value="Fungal_lipase-type"/>
</dbReference>
<dbReference type="InterPro" id="IPR029058">
    <property type="entry name" value="AB_hydrolase_fold"/>
</dbReference>
<gene>
    <name evidence="2" type="ORF">Xbed_01825</name>
</gene>
<proteinExistence type="predicted"/>
<dbReference type="CDD" id="cd00519">
    <property type="entry name" value="Lipase_3"/>
    <property type="match status" value="1"/>
</dbReference>
<dbReference type="Pfam" id="PF01764">
    <property type="entry name" value="Lipase_3"/>
    <property type="match status" value="1"/>
</dbReference>
<dbReference type="PANTHER" id="PTHR45856:SF24">
    <property type="entry name" value="FUNGAL LIPASE-LIKE DOMAIN-CONTAINING PROTEIN"/>
    <property type="match status" value="1"/>
</dbReference>
<dbReference type="SUPFAM" id="SSF53474">
    <property type="entry name" value="alpha/beta-Hydrolases"/>
    <property type="match status" value="1"/>
</dbReference>
<evidence type="ECO:0000259" key="1">
    <source>
        <dbReference type="Pfam" id="PF01764"/>
    </source>
</evidence>